<protein>
    <recommendedName>
        <fullName evidence="2">peptide-methionine (S)-S-oxide reductase</fullName>
        <ecNumber evidence="2">1.8.4.11</ecNumber>
    </recommendedName>
    <alternativeName>
        <fullName evidence="5">Peptide-methionine (S)-S-oxide reductase</fullName>
    </alternativeName>
    <alternativeName>
        <fullName evidence="4">Protein-methionine-S-oxide reductase</fullName>
    </alternativeName>
</protein>
<dbReference type="GO" id="GO:0005737">
    <property type="term" value="C:cytoplasm"/>
    <property type="evidence" value="ECO:0007669"/>
    <property type="project" value="TreeGrafter"/>
</dbReference>
<evidence type="ECO:0000256" key="5">
    <source>
        <dbReference type="ARBA" id="ARBA00030643"/>
    </source>
</evidence>
<comment type="catalytic activity">
    <reaction evidence="6">
        <text>L-methionyl-[protein] + [thioredoxin]-disulfide + H2O = L-methionyl-(S)-S-oxide-[protein] + [thioredoxin]-dithiol</text>
        <dbReference type="Rhea" id="RHEA:14217"/>
        <dbReference type="Rhea" id="RHEA-COMP:10698"/>
        <dbReference type="Rhea" id="RHEA-COMP:10700"/>
        <dbReference type="Rhea" id="RHEA-COMP:12313"/>
        <dbReference type="Rhea" id="RHEA-COMP:12315"/>
        <dbReference type="ChEBI" id="CHEBI:15377"/>
        <dbReference type="ChEBI" id="CHEBI:16044"/>
        <dbReference type="ChEBI" id="CHEBI:29950"/>
        <dbReference type="ChEBI" id="CHEBI:44120"/>
        <dbReference type="ChEBI" id="CHEBI:50058"/>
        <dbReference type="EC" id="1.8.4.11"/>
    </reaction>
</comment>
<organism evidence="9 10">
    <name type="scientific">Aphanomyces invadans</name>
    <dbReference type="NCBI Taxonomy" id="157072"/>
    <lineage>
        <taxon>Eukaryota</taxon>
        <taxon>Sar</taxon>
        <taxon>Stramenopiles</taxon>
        <taxon>Oomycota</taxon>
        <taxon>Saprolegniomycetes</taxon>
        <taxon>Saprolegniales</taxon>
        <taxon>Verrucalvaceae</taxon>
        <taxon>Aphanomyces</taxon>
    </lineage>
</organism>
<accession>A0A418AYA5</accession>
<dbReference type="InterPro" id="IPR002569">
    <property type="entry name" value="Met_Sox_Rdtase_MsrA_dom"/>
</dbReference>
<dbReference type="PANTHER" id="PTHR42799">
    <property type="entry name" value="MITOCHONDRIAL PEPTIDE METHIONINE SULFOXIDE REDUCTASE"/>
    <property type="match status" value="1"/>
</dbReference>
<feature type="domain" description="Peptide methionine sulphoxide reductase MsrA" evidence="8">
    <location>
        <begin position="29"/>
        <end position="157"/>
    </location>
</feature>
<dbReference type="Gene3D" id="3.30.1060.10">
    <property type="entry name" value="Peptide methionine sulphoxide reductase MsrA"/>
    <property type="match status" value="1"/>
</dbReference>
<evidence type="ECO:0000256" key="1">
    <source>
        <dbReference type="ARBA" id="ARBA00005591"/>
    </source>
</evidence>
<dbReference type="EC" id="1.8.4.11" evidence="2"/>
<dbReference type="Pfam" id="PF01625">
    <property type="entry name" value="PMSR"/>
    <property type="match status" value="1"/>
</dbReference>
<dbReference type="VEuPathDB" id="FungiDB:H310_08631"/>
<dbReference type="InterPro" id="IPR036509">
    <property type="entry name" value="Met_Sox_Rdtase_MsrA_sf"/>
</dbReference>
<name>A0A418AYA5_9STRA</name>
<keyword evidence="3" id="KW-0560">Oxidoreductase</keyword>
<dbReference type="EMBL" id="QUSY01000306">
    <property type="protein sequence ID" value="RHY30526.1"/>
    <property type="molecule type" value="Genomic_DNA"/>
</dbReference>
<comment type="caution">
    <text evidence="9">The sequence shown here is derived from an EMBL/GenBank/DDBJ whole genome shotgun (WGS) entry which is preliminary data.</text>
</comment>
<dbReference type="NCBIfam" id="TIGR00401">
    <property type="entry name" value="msrA"/>
    <property type="match status" value="1"/>
</dbReference>
<dbReference type="PANTHER" id="PTHR42799:SF2">
    <property type="entry name" value="MITOCHONDRIAL PEPTIDE METHIONINE SULFOXIDE REDUCTASE"/>
    <property type="match status" value="1"/>
</dbReference>
<sequence>MDLHGFCRIEALRHHRTALSRRRVVDREKLVQHNGHTANPTYKDICRGDTGHAEAVQVTFSSSVLPYKDLLDTFWSIHDPTTLNQQKNDIGTQYRSGIYYHNDEQKAQAEASMAAQQAHLDAVALTVFKSRTIVTEIEPAGVFYEAEEYHQKYLQKGGQCAKKGSTESIRCYG</sequence>
<evidence type="ECO:0000313" key="9">
    <source>
        <dbReference type="EMBL" id="RHY30526.1"/>
    </source>
</evidence>
<proteinExistence type="inferred from homology"/>
<evidence type="ECO:0000256" key="3">
    <source>
        <dbReference type="ARBA" id="ARBA00023002"/>
    </source>
</evidence>
<evidence type="ECO:0000313" key="10">
    <source>
        <dbReference type="Proteomes" id="UP000285060"/>
    </source>
</evidence>
<dbReference type="Proteomes" id="UP000285060">
    <property type="component" value="Unassembled WGS sequence"/>
</dbReference>
<evidence type="ECO:0000256" key="2">
    <source>
        <dbReference type="ARBA" id="ARBA00012502"/>
    </source>
</evidence>
<keyword evidence="10" id="KW-1185">Reference proteome</keyword>
<dbReference type="GO" id="GO:0008113">
    <property type="term" value="F:peptide-methionine (S)-S-oxide reductase activity"/>
    <property type="evidence" value="ECO:0007669"/>
    <property type="project" value="UniProtKB-EC"/>
</dbReference>
<comment type="catalytic activity">
    <reaction evidence="7">
        <text>[thioredoxin]-disulfide + L-methionine + H2O = L-methionine (S)-S-oxide + [thioredoxin]-dithiol</text>
        <dbReference type="Rhea" id="RHEA:19993"/>
        <dbReference type="Rhea" id="RHEA-COMP:10698"/>
        <dbReference type="Rhea" id="RHEA-COMP:10700"/>
        <dbReference type="ChEBI" id="CHEBI:15377"/>
        <dbReference type="ChEBI" id="CHEBI:29950"/>
        <dbReference type="ChEBI" id="CHEBI:50058"/>
        <dbReference type="ChEBI" id="CHEBI:57844"/>
        <dbReference type="ChEBI" id="CHEBI:58772"/>
        <dbReference type="EC" id="1.8.4.11"/>
    </reaction>
</comment>
<evidence type="ECO:0000259" key="8">
    <source>
        <dbReference type="Pfam" id="PF01625"/>
    </source>
</evidence>
<dbReference type="HAMAP" id="MF_01401">
    <property type="entry name" value="MsrA"/>
    <property type="match status" value="1"/>
</dbReference>
<evidence type="ECO:0000256" key="7">
    <source>
        <dbReference type="ARBA" id="ARBA00048782"/>
    </source>
</evidence>
<dbReference type="SUPFAM" id="SSF55068">
    <property type="entry name" value="Peptide methionine sulfoxide reductase"/>
    <property type="match status" value="1"/>
</dbReference>
<reference evidence="9 10" key="1">
    <citation type="submission" date="2018-08" db="EMBL/GenBank/DDBJ databases">
        <title>Aphanomyces genome sequencing and annotation.</title>
        <authorList>
            <person name="Minardi D."/>
            <person name="Oidtmann B."/>
            <person name="Van Der Giezen M."/>
            <person name="Studholme D.J."/>
        </authorList>
    </citation>
    <scope>NUCLEOTIDE SEQUENCE [LARGE SCALE GENOMIC DNA]</scope>
    <source>
        <strain evidence="9 10">NJM0002</strain>
    </source>
</reference>
<evidence type="ECO:0000256" key="6">
    <source>
        <dbReference type="ARBA" id="ARBA00047806"/>
    </source>
</evidence>
<evidence type="ECO:0000256" key="4">
    <source>
        <dbReference type="ARBA" id="ARBA00030273"/>
    </source>
</evidence>
<gene>
    <name evidence="9" type="ORF">DYB32_004246</name>
</gene>
<dbReference type="InterPro" id="IPR050162">
    <property type="entry name" value="MsrA_MetSO_reductase"/>
</dbReference>
<dbReference type="GO" id="GO:0034599">
    <property type="term" value="P:cellular response to oxidative stress"/>
    <property type="evidence" value="ECO:0007669"/>
    <property type="project" value="TreeGrafter"/>
</dbReference>
<comment type="similarity">
    <text evidence="1">Belongs to the MsrA Met sulfoxide reductase family.</text>
</comment>
<dbReference type="AlphaFoldDB" id="A0A418AYA5"/>